<evidence type="ECO:0000313" key="1">
    <source>
        <dbReference type="EMBL" id="MQT47870.1"/>
    </source>
</evidence>
<evidence type="ECO:0000313" key="3">
    <source>
        <dbReference type="EMBL" id="MQU06425.1"/>
    </source>
</evidence>
<dbReference type="EMBL" id="WIWJ01000023">
    <property type="protein sequence ID" value="MQT47870.1"/>
    <property type="molecule type" value="Genomic_DNA"/>
</dbReference>
<name>A0A6L5HVF9_9PSED</name>
<evidence type="ECO:0000313" key="4">
    <source>
        <dbReference type="Proteomes" id="UP000441404"/>
    </source>
</evidence>
<dbReference type="Proteomes" id="UP000441404">
    <property type="component" value="Unassembled WGS sequence"/>
</dbReference>
<gene>
    <name evidence="3" type="ORF">GHO27_12040</name>
    <name evidence="2" type="ORF">GHO39_06350</name>
    <name evidence="1" type="ORF">GHO40_14215</name>
</gene>
<dbReference type="EMBL" id="WIWI01000013">
    <property type="protein sequence ID" value="MQT88761.1"/>
    <property type="molecule type" value="Genomic_DNA"/>
</dbReference>
<dbReference type="EMBL" id="WIVU01000020">
    <property type="protein sequence ID" value="MQU06425.1"/>
    <property type="molecule type" value="Genomic_DNA"/>
</dbReference>
<evidence type="ECO:0000313" key="6">
    <source>
        <dbReference type="Proteomes" id="UP000489190"/>
    </source>
</evidence>
<dbReference type="RefSeq" id="WP_153327322.1">
    <property type="nucleotide sequence ID" value="NZ_WIVU01000020.1"/>
</dbReference>
<dbReference type="AlphaFoldDB" id="A0A6L5HVF9"/>
<dbReference type="Proteomes" id="UP000489190">
    <property type="component" value="Unassembled WGS sequence"/>
</dbReference>
<sequence length="74" mass="8215">MGMIIDSTGGKAHYAVLNAHDELVNYSISVVKVCGSIEARVTDRHIVLARENLYRTDWPGAWPMGSAGRVQHHR</sequence>
<reference evidence="4 5" key="1">
    <citation type="submission" date="2019-10" db="EMBL/GenBank/DDBJ databases">
        <title>Evaluation of single-gene subtyping targets for Pseudomonas.</title>
        <authorList>
            <person name="Reichler S.J."/>
            <person name="Orsi R.H."/>
            <person name="Wiedmann M."/>
            <person name="Martin N.H."/>
            <person name="Murphy S.I."/>
        </authorList>
    </citation>
    <scope>NUCLEOTIDE SEQUENCE [LARGE SCALE GENOMIC DNA]</scope>
    <source>
        <strain evidence="3 5">FSL R10-1637</strain>
        <strain evidence="2 6">FSL R10-3254</strain>
        <strain evidence="1 4">FSL R10-3257</strain>
    </source>
</reference>
<proteinExistence type="predicted"/>
<dbReference type="Proteomes" id="UP000478064">
    <property type="component" value="Unassembled WGS sequence"/>
</dbReference>
<organism evidence="3 5">
    <name type="scientific">Pseudomonas helleri</name>
    <dbReference type="NCBI Taxonomy" id="1608996"/>
    <lineage>
        <taxon>Bacteria</taxon>
        <taxon>Pseudomonadati</taxon>
        <taxon>Pseudomonadota</taxon>
        <taxon>Gammaproteobacteria</taxon>
        <taxon>Pseudomonadales</taxon>
        <taxon>Pseudomonadaceae</taxon>
        <taxon>Pseudomonas</taxon>
    </lineage>
</organism>
<evidence type="ECO:0000313" key="5">
    <source>
        <dbReference type="Proteomes" id="UP000478064"/>
    </source>
</evidence>
<protein>
    <submittedName>
        <fullName evidence="3">Uncharacterized protein</fullName>
    </submittedName>
</protein>
<evidence type="ECO:0000313" key="2">
    <source>
        <dbReference type="EMBL" id="MQT88761.1"/>
    </source>
</evidence>
<accession>A0A6L5HVF9</accession>
<comment type="caution">
    <text evidence="3">The sequence shown here is derived from an EMBL/GenBank/DDBJ whole genome shotgun (WGS) entry which is preliminary data.</text>
</comment>